<evidence type="ECO:0000256" key="1">
    <source>
        <dbReference type="ARBA" id="ARBA00004323"/>
    </source>
</evidence>
<comment type="cofactor">
    <cofactor evidence="16">
        <name>Mn(2+)</name>
        <dbReference type="ChEBI" id="CHEBI:29035"/>
    </cofactor>
    <text evidence="16">The cofactor is mostly bound to the substrate.</text>
</comment>
<dbReference type="EMBL" id="JALJOQ010000067">
    <property type="protein sequence ID" value="KAK9802801.1"/>
    <property type="molecule type" value="Genomic_DNA"/>
</dbReference>
<comment type="caution">
    <text evidence="17">The sequence shown here is derived from an EMBL/GenBank/DDBJ whole genome shotgun (WGS) entry which is preliminary data.</text>
</comment>
<keyword evidence="9 16" id="KW-1133">Transmembrane helix</keyword>
<dbReference type="InterPro" id="IPR052261">
    <property type="entry name" value="Glycosyltransferase_13"/>
</dbReference>
<dbReference type="Pfam" id="PF03071">
    <property type="entry name" value="GNT-I"/>
    <property type="match status" value="1"/>
</dbReference>
<dbReference type="EC" id="2.4.1.101" evidence="13 16"/>
<evidence type="ECO:0000256" key="9">
    <source>
        <dbReference type="ARBA" id="ARBA00022989"/>
    </source>
</evidence>
<dbReference type="PANTHER" id="PTHR10468:SF0">
    <property type="entry name" value="ALPHA-1,3-MANNOSYL-GLYCOPROTEIN 2-BETA-N-ACETYLGLUCOSAMINYLTRANSFERASE"/>
    <property type="match status" value="1"/>
</dbReference>
<keyword evidence="7 16" id="KW-0479">Metal-binding</keyword>
<evidence type="ECO:0000313" key="18">
    <source>
        <dbReference type="Proteomes" id="UP001465755"/>
    </source>
</evidence>
<organism evidence="17 18">
    <name type="scientific">Symbiochloris irregularis</name>
    <dbReference type="NCBI Taxonomy" id="706552"/>
    <lineage>
        <taxon>Eukaryota</taxon>
        <taxon>Viridiplantae</taxon>
        <taxon>Chlorophyta</taxon>
        <taxon>core chlorophytes</taxon>
        <taxon>Trebouxiophyceae</taxon>
        <taxon>Trebouxiales</taxon>
        <taxon>Trebouxiaceae</taxon>
        <taxon>Symbiochloris</taxon>
    </lineage>
</organism>
<keyword evidence="12 16" id="KW-0464">Manganese</keyword>
<dbReference type="InterPro" id="IPR004139">
    <property type="entry name" value="Glyco_trans_13"/>
</dbReference>
<evidence type="ECO:0000256" key="15">
    <source>
        <dbReference type="ARBA" id="ARBA00049421"/>
    </source>
</evidence>
<evidence type="ECO:0000256" key="8">
    <source>
        <dbReference type="ARBA" id="ARBA00022968"/>
    </source>
</evidence>
<evidence type="ECO:0000256" key="12">
    <source>
        <dbReference type="ARBA" id="ARBA00023211"/>
    </source>
</evidence>
<keyword evidence="6 16" id="KW-0812">Transmembrane</keyword>
<evidence type="ECO:0000256" key="2">
    <source>
        <dbReference type="ARBA" id="ARBA00004922"/>
    </source>
</evidence>
<gene>
    <name evidence="17" type="ORF">WJX73_008081</name>
</gene>
<keyword evidence="10 16" id="KW-0333">Golgi apparatus</keyword>
<evidence type="ECO:0000256" key="6">
    <source>
        <dbReference type="ARBA" id="ARBA00022692"/>
    </source>
</evidence>
<evidence type="ECO:0000313" key="17">
    <source>
        <dbReference type="EMBL" id="KAK9802801.1"/>
    </source>
</evidence>
<keyword evidence="18" id="KW-1185">Reference proteome</keyword>
<proteinExistence type="inferred from homology"/>
<evidence type="ECO:0000256" key="5">
    <source>
        <dbReference type="ARBA" id="ARBA00022679"/>
    </source>
</evidence>
<accession>A0AAW1P2G3</accession>
<dbReference type="GO" id="GO:0003827">
    <property type="term" value="F:alpha-1,3-mannosylglycoprotein 2-beta-N-acetylglucosaminyltransferase activity"/>
    <property type="evidence" value="ECO:0007669"/>
    <property type="project" value="UniProtKB-UniRule"/>
</dbReference>
<evidence type="ECO:0000256" key="13">
    <source>
        <dbReference type="ARBA" id="ARBA00038949"/>
    </source>
</evidence>
<comment type="catalytic activity">
    <reaction evidence="15 16">
        <text>N(4)-(alpha-D-Man-(1-&gt;3)-[alpha-D-Man-(1-&gt;3)-[alpha-D-Man-(1-&gt;6)]-alpha-D-Man-(1-&gt;6)]-beta-D-Man-(1-&gt;4)-beta-D-GlcNAc-(1-&gt;4)-beta-D-GlcNAc)-L-asparaginyl-[protein] (N-glucan mannose isomer 5A1,2) + UDP-N-acetyl-alpha-D-glucosamine = N(4)-{beta-D-GlcNAc-(1-&gt;2)-alpha-D-Man-(1-&gt;3)-[alpha-D-Man-(1-&gt;3)-[alpha-D-Man-(1-&gt;6)]-alpha-D-Man-(1-&gt;6)]-beta-D-Man-(1-&gt;4)-beta-D-GlcNAc-(1-&gt;4)-beta-D-GlcNAc}-L-asparaginyl-[protein] + UDP + H(+)</text>
        <dbReference type="Rhea" id="RHEA:11456"/>
        <dbReference type="Rhea" id="RHEA-COMP:14367"/>
        <dbReference type="Rhea" id="RHEA-COMP:14368"/>
        <dbReference type="ChEBI" id="CHEBI:15378"/>
        <dbReference type="ChEBI" id="CHEBI:57705"/>
        <dbReference type="ChEBI" id="CHEBI:58223"/>
        <dbReference type="ChEBI" id="CHEBI:59087"/>
        <dbReference type="ChEBI" id="CHEBI:60625"/>
        <dbReference type="EC" id="2.4.1.101"/>
    </reaction>
</comment>
<keyword evidence="11 16" id="KW-0472">Membrane</keyword>
<comment type="function">
    <text evidence="16">Initiates complex N-linked carbohydrate formation. Essential for the conversion of high-mannose to hybrid and complex N-glycans.</text>
</comment>
<feature type="transmembrane region" description="Helical" evidence="16">
    <location>
        <begin position="7"/>
        <end position="28"/>
    </location>
</feature>
<keyword evidence="8 16" id="KW-0735">Signal-anchor</keyword>
<comment type="similarity">
    <text evidence="3 16">Belongs to the glycosyltransferase 13 family.</text>
</comment>
<dbReference type="GO" id="GO:0030145">
    <property type="term" value="F:manganese ion binding"/>
    <property type="evidence" value="ECO:0007669"/>
    <property type="project" value="UniProtKB-UniRule"/>
</dbReference>
<dbReference type="Gene3D" id="3.10.180.20">
    <property type="entry name" value="N-Acetylglucosaminyltransferase I, Domain 2"/>
    <property type="match status" value="1"/>
</dbReference>
<sequence length="478" mass="54765">MARQAQVVWLIVAVICFISLQALLFGSYHNHVTAQQDVVIGHAISLQEQLARAHRENTRLLAMYNHIVHHRPPRILQDKTSDVQMEFPSGTEDKACIGGPQSLDGVVAAVVIITFNRPAYLQKHLESVLSVHRRHPEHRERFPLFVSQDGTPAHEGVANMSKSYASQGIRYMHHLELEPPKTLTKKENKAYYRIANHYKFIMETFFDCFKYPRLILLEDDMELAPDFFTYFEATAPLLDSDPSLYCVSSWNDHGLEKFVSDPLQLQRSDFFPGLGWMLTNAVWQDVKGLWPHAYWDDWMRLSAVRKGRQCIRPEICRNFNFGERGSSKGQFFKKFLQYTRLNDVDVDWMHTDLSYLEARRYEEDMNATLAAALKQSDVTLAKMASGDVLLEYDSQEHYEKITGQLQMLREWKDGIPRGAYRGVVTVRQGNARIFIAPSSKFKPPDPNAVKSAVKTDSTGALVRKRDRKAAMGLSHVAT</sequence>
<dbReference type="FunFam" id="3.90.550.10:FF:000090">
    <property type="entry name" value="Alpha-1,3-mannosyl-glycoprotein 2-beta-N-acetylglucosaminyltransferase"/>
    <property type="match status" value="1"/>
</dbReference>
<evidence type="ECO:0000256" key="7">
    <source>
        <dbReference type="ARBA" id="ARBA00022723"/>
    </source>
</evidence>
<evidence type="ECO:0000256" key="11">
    <source>
        <dbReference type="ARBA" id="ARBA00023136"/>
    </source>
</evidence>
<evidence type="ECO:0000256" key="10">
    <source>
        <dbReference type="ARBA" id="ARBA00023034"/>
    </source>
</evidence>
<dbReference type="Gene3D" id="3.90.550.10">
    <property type="entry name" value="Spore Coat Polysaccharide Biosynthesis Protein SpsA, Chain A"/>
    <property type="match status" value="1"/>
</dbReference>
<dbReference type="Proteomes" id="UP001465755">
    <property type="component" value="Unassembled WGS sequence"/>
</dbReference>
<reference evidence="17 18" key="1">
    <citation type="journal article" date="2024" name="Nat. Commun.">
        <title>Phylogenomics reveals the evolutionary origins of lichenization in chlorophyte algae.</title>
        <authorList>
            <person name="Puginier C."/>
            <person name="Libourel C."/>
            <person name="Otte J."/>
            <person name="Skaloud P."/>
            <person name="Haon M."/>
            <person name="Grisel S."/>
            <person name="Petersen M."/>
            <person name="Berrin J.G."/>
            <person name="Delaux P.M."/>
            <person name="Dal Grande F."/>
            <person name="Keller J."/>
        </authorList>
    </citation>
    <scope>NUCLEOTIDE SEQUENCE [LARGE SCALE GENOMIC DNA]</scope>
    <source>
        <strain evidence="17 18">SAG 2036</strain>
    </source>
</reference>
<comment type="subcellular location">
    <subcellularLocation>
        <location evidence="1 16">Golgi apparatus membrane</location>
        <topology evidence="1 16">Single-pass type II membrane protein</topology>
    </subcellularLocation>
</comment>
<evidence type="ECO:0000256" key="3">
    <source>
        <dbReference type="ARBA" id="ARBA00006492"/>
    </source>
</evidence>
<evidence type="ECO:0000256" key="4">
    <source>
        <dbReference type="ARBA" id="ARBA00022676"/>
    </source>
</evidence>
<keyword evidence="4 16" id="KW-0328">Glycosyltransferase</keyword>
<dbReference type="PANTHER" id="PTHR10468">
    <property type="entry name" value="PROTEIN O-LINKED-MANNOSE BETA-1,2-N-ACETYLGLUCOSAMINYLTRANSFERASE 1/ALPHA-1,3-MANNOSYL-GLYCOPROTEIN 2-BETA-N-ACETYLGLUCOSAMINYLTRANSFERASE"/>
    <property type="match status" value="1"/>
</dbReference>
<evidence type="ECO:0000256" key="14">
    <source>
        <dbReference type="ARBA" id="ARBA00041712"/>
    </source>
</evidence>
<evidence type="ECO:0000256" key="16">
    <source>
        <dbReference type="RuleBase" id="RU368119"/>
    </source>
</evidence>
<keyword evidence="5" id="KW-0808">Transferase</keyword>
<protein>
    <recommendedName>
        <fullName evidence="13 16">Alpha-1,3-mannosyl-glycoprotein 2-beta-N-acetylglucosaminyltransferase</fullName>
        <shortName evidence="16">GNT-I</shortName>
        <shortName evidence="16">GlcNAc-T I</shortName>
        <ecNumber evidence="13 16">2.4.1.101</ecNumber>
    </recommendedName>
    <alternativeName>
        <fullName evidence="14 16">N-glycosyl-oligosaccharide-glycoprotein N-acetylglucosaminyltransferase I</fullName>
    </alternativeName>
</protein>
<dbReference type="SUPFAM" id="SSF53448">
    <property type="entry name" value="Nucleotide-diphospho-sugar transferases"/>
    <property type="match status" value="1"/>
</dbReference>
<dbReference type="GO" id="GO:0000139">
    <property type="term" value="C:Golgi membrane"/>
    <property type="evidence" value="ECO:0007669"/>
    <property type="project" value="UniProtKB-SubCell"/>
</dbReference>
<dbReference type="InterPro" id="IPR029044">
    <property type="entry name" value="Nucleotide-diphossugar_trans"/>
</dbReference>
<dbReference type="AlphaFoldDB" id="A0AAW1P2G3"/>
<comment type="pathway">
    <text evidence="2 16">Protein modification; protein glycosylation.</text>
</comment>
<name>A0AAW1P2G3_9CHLO</name>